<protein>
    <submittedName>
        <fullName evidence="4">Addiction module antidote protein, HigA family</fullName>
    </submittedName>
</protein>
<dbReference type="Pfam" id="PF06114">
    <property type="entry name" value="Peptidase_M78"/>
    <property type="match status" value="1"/>
</dbReference>
<sequence>MNNVQNNKFIPDYLVTPGEVLADYLDDLGMTQAELADRTGLTKKTINEIIKAKAPITPETALKFERTLGRPAHFWSNLERHYQDDLTRLAEQRRMASYLEWLKRVPVSAMAKLGWIPKLKNTFEQLDAVLCYYGVASPTQWQTVWSEYQVAYRQTARFEGCAEAVSAWLRQGEIQAQRIECAPFDRKRFLEVLDLIRALTTAPPNVFTPQLISLCASAGVAVVFVPELPKTGTWGATRWLGDRAVIQLSLRYKSDDHLWFTFFHEAGHILKHGRKTVIIEGNGLDDEKEREADAFARDRLIPPAEMRRLVKADGLSASDIKTFAAEIGIAPGIVLGRLQHDGIIPYKTHLNSLKMFYRWKSADDE</sequence>
<name>A0A1I3WGB9_9BACT</name>
<organism evidence="4 5">
    <name type="scientific">Desulfomicrobium apsheronum</name>
    <dbReference type="NCBI Taxonomy" id="52560"/>
    <lineage>
        <taxon>Bacteria</taxon>
        <taxon>Pseudomonadati</taxon>
        <taxon>Thermodesulfobacteriota</taxon>
        <taxon>Desulfovibrionia</taxon>
        <taxon>Desulfovibrionales</taxon>
        <taxon>Desulfomicrobiaceae</taxon>
        <taxon>Desulfomicrobium</taxon>
    </lineage>
</organism>
<keyword evidence="5" id="KW-1185">Reference proteome</keyword>
<dbReference type="PANTHER" id="PTHR36924">
    <property type="entry name" value="ANTITOXIN HIGA-1"/>
    <property type="match status" value="1"/>
</dbReference>
<dbReference type="InterPro" id="IPR001387">
    <property type="entry name" value="Cro/C1-type_HTH"/>
</dbReference>
<accession>A0A1I3WGB9</accession>
<dbReference type="AlphaFoldDB" id="A0A1I3WGB9"/>
<evidence type="ECO:0000256" key="2">
    <source>
        <dbReference type="ARBA" id="ARBA00023125"/>
    </source>
</evidence>
<dbReference type="Gene3D" id="1.10.260.40">
    <property type="entry name" value="lambda repressor-like DNA-binding domains"/>
    <property type="match status" value="1"/>
</dbReference>
<dbReference type="PANTHER" id="PTHR36924:SF1">
    <property type="entry name" value="ANTITOXIN HIGA-1"/>
    <property type="match status" value="1"/>
</dbReference>
<dbReference type="SUPFAM" id="SSF47413">
    <property type="entry name" value="lambda repressor-like DNA-binding domains"/>
    <property type="match status" value="1"/>
</dbReference>
<evidence type="ECO:0000313" key="5">
    <source>
        <dbReference type="Proteomes" id="UP000198635"/>
    </source>
</evidence>
<dbReference type="PROSITE" id="PS50943">
    <property type="entry name" value="HTH_CROC1"/>
    <property type="match status" value="1"/>
</dbReference>
<reference evidence="5" key="1">
    <citation type="submission" date="2016-10" db="EMBL/GenBank/DDBJ databases">
        <authorList>
            <person name="Varghese N."/>
            <person name="Submissions S."/>
        </authorList>
    </citation>
    <scope>NUCLEOTIDE SEQUENCE [LARGE SCALE GENOMIC DNA]</scope>
    <source>
        <strain evidence="5">DSM 5918</strain>
    </source>
</reference>
<evidence type="ECO:0000256" key="1">
    <source>
        <dbReference type="ARBA" id="ARBA00007227"/>
    </source>
</evidence>
<evidence type="ECO:0000259" key="3">
    <source>
        <dbReference type="PROSITE" id="PS50943"/>
    </source>
</evidence>
<dbReference type="RefSeq" id="WP_092376138.1">
    <property type="nucleotide sequence ID" value="NZ_FORX01000013.1"/>
</dbReference>
<dbReference type="InterPro" id="IPR010982">
    <property type="entry name" value="Lambda_DNA-bd_dom_sf"/>
</dbReference>
<gene>
    <name evidence="4" type="ORF">SAMN04488082_11325</name>
</gene>
<dbReference type="GO" id="GO:0003677">
    <property type="term" value="F:DNA binding"/>
    <property type="evidence" value="ECO:0007669"/>
    <property type="project" value="UniProtKB-KW"/>
</dbReference>
<dbReference type="Proteomes" id="UP000198635">
    <property type="component" value="Unassembled WGS sequence"/>
</dbReference>
<evidence type="ECO:0000313" key="4">
    <source>
        <dbReference type="EMBL" id="SFK06492.1"/>
    </source>
</evidence>
<dbReference type="CDD" id="cd00093">
    <property type="entry name" value="HTH_XRE"/>
    <property type="match status" value="1"/>
</dbReference>
<feature type="domain" description="HTH cro/C1-type" evidence="3">
    <location>
        <begin position="21"/>
        <end position="75"/>
    </location>
</feature>
<proteinExistence type="inferred from homology"/>
<dbReference type="InterPro" id="IPR010359">
    <property type="entry name" value="IrrE_HExxH"/>
</dbReference>
<comment type="similarity">
    <text evidence="1">Belongs to the short-chain fatty acyl-CoA assimilation regulator (ScfR) family.</text>
</comment>
<dbReference type="SMART" id="SM00530">
    <property type="entry name" value="HTH_XRE"/>
    <property type="match status" value="1"/>
</dbReference>
<dbReference type="OrthoDB" id="9796786at2"/>
<dbReference type="STRING" id="52560.SAMN04488082_11325"/>
<dbReference type="InterPro" id="IPR013430">
    <property type="entry name" value="Toxin_antidote_HigA"/>
</dbReference>
<dbReference type="EMBL" id="FORX01000013">
    <property type="protein sequence ID" value="SFK06492.1"/>
    <property type="molecule type" value="Genomic_DNA"/>
</dbReference>
<dbReference type="NCBIfam" id="TIGR02607">
    <property type="entry name" value="antidote_HigA"/>
    <property type="match status" value="1"/>
</dbReference>
<dbReference type="Pfam" id="PF01381">
    <property type="entry name" value="HTH_3"/>
    <property type="match status" value="1"/>
</dbReference>
<keyword evidence="2" id="KW-0238">DNA-binding</keyword>